<evidence type="ECO:0000256" key="1">
    <source>
        <dbReference type="ARBA" id="ARBA00023002"/>
    </source>
</evidence>
<keyword evidence="1 4" id="KW-0560">Oxidoreductase</keyword>
<dbReference type="PANTHER" id="PTHR11699">
    <property type="entry name" value="ALDEHYDE DEHYDROGENASE-RELATED"/>
    <property type="match status" value="1"/>
</dbReference>
<dbReference type="NCBIfam" id="NF011927">
    <property type="entry name" value="PRK15398.1"/>
    <property type="match status" value="1"/>
</dbReference>
<name>A0A1U7CVL0_9BACT</name>
<dbReference type="InterPro" id="IPR016161">
    <property type="entry name" value="Ald_DH/histidinol_DH"/>
</dbReference>
<dbReference type="InterPro" id="IPR016163">
    <property type="entry name" value="Ald_DH_C"/>
</dbReference>
<dbReference type="InterPro" id="IPR015590">
    <property type="entry name" value="Aldehyde_DH_dom"/>
</dbReference>
<evidence type="ECO:0000256" key="2">
    <source>
        <dbReference type="ARBA" id="ARBA00023027"/>
    </source>
</evidence>
<gene>
    <name evidence="4" type="primary">sucD_3</name>
    <name evidence="4" type="ORF">BSF38_04540</name>
</gene>
<dbReference type="InterPro" id="IPR012408">
    <property type="entry name" value="Acetald_propionald_DH-rel"/>
</dbReference>
<keyword evidence="5" id="KW-1185">Reference proteome</keyword>
<sequence length="476" mass="49996">MQMSEDLIRSVVQQVLNQMGTGAAPTNGSSNGKASGGDYGVFPTVEAAVDAAESAFQTFRNSSLADRKKAVSCIRDICVEQAEELGRLELEETKIGRLDHKIAKLRGTIPLIPGVEYLRTDLNSGDDGLTLTDYTPFGVIGAITPVTHSLPTLAANAINMLASGNTMVVNAHPSGSNIAAHGVRLFNKAIAEATGLENLITIIDPPTLKTAAGLFENPKIRLLVVTGGPAVARAALASKRRAIVAGPGNPPVVVDATACLDNAAKSIVIGGAFDNNLLCIGEKQVFAVAEIFDKLLDTMAKHGGFRLSAPQIESLTRAAFETGSDGKPHVNKDLVGKDPAFLAEFAGIRVPEGTQLLYGETGFDHPFVQEEQMMPFVPFVKVPNVDRAIALAKESEHDFGHTAVLHSRDVSVMSKMGKVMDCTIFVINGPSIAGLGAGGEGVPSFSIAGPTGEGVTTPLTFCRQRRTAVTGGLRFA</sequence>
<dbReference type="PIRSF" id="PIRSF036410">
    <property type="entry name" value="EutE_PduP"/>
    <property type="match status" value="1"/>
</dbReference>
<feature type="domain" description="Aldehyde dehydrogenase" evidence="3">
    <location>
        <begin position="44"/>
        <end position="301"/>
    </location>
</feature>
<dbReference type="STRING" id="1387353.BSF38_04540"/>
<organism evidence="4 5">
    <name type="scientific">Paludisphaera borealis</name>
    <dbReference type="NCBI Taxonomy" id="1387353"/>
    <lineage>
        <taxon>Bacteria</taxon>
        <taxon>Pseudomonadati</taxon>
        <taxon>Planctomycetota</taxon>
        <taxon>Planctomycetia</taxon>
        <taxon>Isosphaerales</taxon>
        <taxon>Isosphaeraceae</taxon>
        <taxon>Paludisphaera</taxon>
    </lineage>
</organism>
<dbReference type="SUPFAM" id="SSF53720">
    <property type="entry name" value="ALDH-like"/>
    <property type="match status" value="1"/>
</dbReference>
<evidence type="ECO:0000259" key="3">
    <source>
        <dbReference type="Pfam" id="PF00171"/>
    </source>
</evidence>
<dbReference type="InterPro" id="IPR016162">
    <property type="entry name" value="Ald_DH_N"/>
</dbReference>
<protein>
    <submittedName>
        <fullName evidence="4">Succinate-semialdehyde dehydrogenase (Acetylating)</fullName>
        <ecNumber evidence="4">1.2.1.76</ecNumber>
    </submittedName>
</protein>
<keyword evidence="2" id="KW-0520">NAD</keyword>
<evidence type="ECO:0000313" key="5">
    <source>
        <dbReference type="Proteomes" id="UP000186309"/>
    </source>
</evidence>
<proteinExistence type="predicted"/>
<dbReference type="Proteomes" id="UP000186309">
    <property type="component" value="Chromosome"/>
</dbReference>
<dbReference type="Pfam" id="PF00171">
    <property type="entry name" value="Aldedh"/>
    <property type="match status" value="1"/>
</dbReference>
<dbReference type="RefSeq" id="WP_076349401.1">
    <property type="nucleotide sequence ID" value="NZ_CP019082.1"/>
</dbReference>
<dbReference type="OrthoDB" id="9804734at2"/>
<reference evidence="5" key="1">
    <citation type="submission" date="2016-12" db="EMBL/GenBank/DDBJ databases">
        <title>Comparative genomics of four Isosphaeraceae planctomycetes: a common pool of plasmids and glycoside hydrolase genes.</title>
        <authorList>
            <person name="Ivanova A."/>
        </authorList>
    </citation>
    <scope>NUCLEOTIDE SEQUENCE [LARGE SCALE GENOMIC DNA]</scope>
    <source>
        <strain evidence="5">PX4</strain>
    </source>
</reference>
<dbReference type="EMBL" id="CP019082">
    <property type="protein sequence ID" value="APW62982.1"/>
    <property type="molecule type" value="Genomic_DNA"/>
</dbReference>
<dbReference type="AlphaFoldDB" id="A0A1U7CVL0"/>
<dbReference type="KEGG" id="pbor:BSF38_04540"/>
<accession>A0A1U7CVL0</accession>
<dbReference type="Gene3D" id="3.40.605.10">
    <property type="entry name" value="Aldehyde Dehydrogenase, Chain A, domain 1"/>
    <property type="match status" value="1"/>
</dbReference>
<dbReference type="EC" id="1.2.1.76" evidence="4"/>
<evidence type="ECO:0000313" key="4">
    <source>
        <dbReference type="EMBL" id="APW62982.1"/>
    </source>
</evidence>
<dbReference type="GO" id="GO:0008774">
    <property type="term" value="F:acetaldehyde dehydrogenase (acetylating) activity"/>
    <property type="evidence" value="ECO:0007669"/>
    <property type="project" value="InterPro"/>
</dbReference>
<dbReference type="Gene3D" id="3.40.309.10">
    <property type="entry name" value="Aldehyde Dehydrogenase, Chain A, domain 2"/>
    <property type="match status" value="1"/>
</dbReference>